<dbReference type="Pfam" id="PF15956">
    <property type="entry name" value="DUF4760"/>
    <property type="match status" value="1"/>
</dbReference>
<feature type="transmembrane region" description="Helical" evidence="1">
    <location>
        <begin position="6"/>
        <end position="30"/>
    </location>
</feature>
<keyword evidence="3" id="KW-1185">Reference proteome</keyword>
<dbReference type="Proteomes" id="UP000731465">
    <property type="component" value="Unassembled WGS sequence"/>
</dbReference>
<keyword evidence="1" id="KW-0472">Membrane</keyword>
<sequence length="166" mass="19465">MTESQYWQVILTVIQTVILFVGLAATFFTLHRHHKDSKALATINLIIHQRSNDKLNKAIDLMSKLANQKTDFSDLSEYFKNKDSEECNALKTVLNFREFVAVGINNDSIDEHIYKDAYYSTVLRDWKYLKNTIYAIRDSSTGFPTAFQEFEKLVLRWQRHPLKKKI</sequence>
<comment type="caution">
    <text evidence="2">The sequence shown here is derived from an EMBL/GenBank/DDBJ whole genome shotgun (WGS) entry which is preliminary data.</text>
</comment>
<reference evidence="2 3" key="1">
    <citation type="submission" date="2021-03" db="EMBL/GenBank/DDBJ databases">
        <title>Succinivibrio sp. nov. isolated from feces of cow.</title>
        <authorList>
            <person name="Choi J.-Y."/>
        </authorList>
    </citation>
    <scope>NUCLEOTIDE SEQUENCE [LARGE SCALE GENOMIC DNA]</scope>
    <source>
        <strain evidence="2 3">AGMB01872</strain>
    </source>
</reference>
<name>A0ABS7DIA0_9GAMM</name>
<protein>
    <submittedName>
        <fullName evidence="2">DUF4760 domain-containing protein</fullName>
    </submittedName>
</protein>
<dbReference type="InterPro" id="IPR031876">
    <property type="entry name" value="DUF4760"/>
</dbReference>
<organism evidence="2 3">
    <name type="scientific">Succinivibrio faecicola</name>
    <dbReference type="NCBI Taxonomy" id="2820300"/>
    <lineage>
        <taxon>Bacteria</taxon>
        <taxon>Pseudomonadati</taxon>
        <taxon>Pseudomonadota</taxon>
        <taxon>Gammaproteobacteria</taxon>
        <taxon>Aeromonadales</taxon>
        <taxon>Succinivibrionaceae</taxon>
        <taxon>Succinivibrio</taxon>
    </lineage>
</organism>
<gene>
    <name evidence="2" type="ORF">J5V48_08985</name>
</gene>
<proteinExistence type="predicted"/>
<dbReference type="EMBL" id="JAGFNY010000044">
    <property type="protein sequence ID" value="MBW7571027.1"/>
    <property type="molecule type" value="Genomic_DNA"/>
</dbReference>
<keyword evidence="1" id="KW-0812">Transmembrane</keyword>
<evidence type="ECO:0000313" key="3">
    <source>
        <dbReference type="Proteomes" id="UP000731465"/>
    </source>
</evidence>
<accession>A0ABS7DIA0</accession>
<keyword evidence="1" id="KW-1133">Transmembrane helix</keyword>
<evidence type="ECO:0000313" key="2">
    <source>
        <dbReference type="EMBL" id="MBW7571027.1"/>
    </source>
</evidence>
<evidence type="ECO:0000256" key="1">
    <source>
        <dbReference type="SAM" id="Phobius"/>
    </source>
</evidence>
<dbReference type="RefSeq" id="WP_219938251.1">
    <property type="nucleotide sequence ID" value="NZ_JAGFNY010000044.1"/>
</dbReference>